<keyword evidence="5 12" id="KW-0812">Transmembrane</keyword>
<feature type="transmembrane region" description="Helical" evidence="12">
    <location>
        <begin position="170"/>
        <end position="188"/>
    </location>
</feature>
<protein>
    <submittedName>
        <fullName evidence="14">LTA synthase family protein</fullName>
    </submittedName>
</protein>
<reference evidence="14 15" key="1">
    <citation type="submission" date="2018-07" db="EMBL/GenBank/DDBJ databases">
        <title>Bacillus sp. YLB-04 draft genome sequence.</title>
        <authorList>
            <person name="Yu L."/>
            <person name="Tang X."/>
        </authorList>
    </citation>
    <scope>NUCLEOTIDE SEQUENCE [LARGE SCALE GENOMIC DNA]</scope>
    <source>
        <strain evidence="14 15">YLB-04</strain>
    </source>
</reference>
<feature type="active site" evidence="9">
    <location>
        <position position="305"/>
    </location>
</feature>
<evidence type="ECO:0000256" key="9">
    <source>
        <dbReference type="PIRSR" id="PIRSR005091-1"/>
    </source>
</evidence>
<dbReference type="InterPro" id="IPR000917">
    <property type="entry name" value="Sulfatase_N"/>
</dbReference>
<feature type="binding site" evidence="10">
    <location>
        <position position="421"/>
    </location>
    <ligand>
        <name>substrate</name>
    </ligand>
</feature>
<comment type="caution">
    <text evidence="14">The sequence shown here is derived from an EMBL/GenBank/DDBJ whole genome shotgun (WGS) entry which is preliminary data.</text>
</comment>
<evidence type="ECO:0000256" key="5">
    <source>
        <dbReference type="ARBA" id="ARBA00022692"/>
    </source>
</evidence>
<dbReference type="EMBL" id="QNQT01000008">
    <property type="protein sequence ID" value="RDU35700.1"/>
    <property type="molecule type" value="Genomic_DNA"/>
</dbReference>
<dbReference type="Pfam" id="PF00884">
    <property type="entry name" value="Sulfatase"/>
    <property type="match status" value="1"/>
</dbReference>
<keyword evidence="4 8" id="KW-1003">Cell membrane</keyword>
<gene>
    <name evidence="14" type="ORF">DRW41_16280</name>
</gene>
<evidence type="ECO:0000259" key="13">
    <source>
        <dbReference type="Pfam" id="PF00884"/>
    </source>
</evidence>
<feature type="domain" description="Sulfatase N-terminal" evidence="13">
    <location>
        <begin position="256"/>
        <end position="547"/>
    </location>
</feature>
<dbReference type="PANTHER" id="PTHR47371">
    <property type="entry name" value="LIPOTEICHOIC ACID SYNTHASE"/>
    <property type="match status" value="1"/>
</dbReference>
<evidence type="ECO:0000256" key="4">
    <source>
        <dbReference type="ARBA" id="ARBA00022475"/>
    </source>
</evidence>
<sequence>MYSSINSDKHAHTNPANNEPVREYTIFNTYFFLFLILFIIKRVAFNSLIFSEFSIRYFFGLEIVSVIGIFLFMELLFKSKKLWGYILFNLLTSVFFIFVIVYHNYYGTIPNYQVLLQFSEAGKLGESIWALFNPAYLIFMLDTLLLVLLLLLKRIDFKIDIFSTIKPKKLLISFLVFCIFSIAVPITHSSEIAKERDKKIQDMGIVNYQLASTYSQLFAEPVITDANQITNKLISETKGIKTKPNPELFGAAKDMNVIMVQLEAFQNFPIGKDINGQEITPVLNQLASENYYFTKFYQQISQGNTVDAEFLANTSLYPSGQYVTSKRYAGKEIPSLPRLLHGVGYQTATLHTNDKEFYNRGEFYKALGFDRVYDKEFFGEDRTLLFGEIDELLYRDSLNELVKLTENNNRFYAHYIGMSSHHPFKIPKDLQKLNLPEKYEGTLIGDYLQSIHYADFALGTLVEELKKNNLWDKTLLVIYGDHFAIHSDTVQTKDRTMLEDFIGEPYTKQTMMNTPLLIRIPGIKGEVRDNVGGQVDILPTVTNLLGINVNQVHFGQDLLNVQPNLLPERFYMVTGSYINDKVMYSSSDSKILPLNGKANGFDKNNIEEDYNKTLKLLEYSDIYLENLPNR</sequence>
<feature type="transmembrane region" description="Helical" evidence="12">
    <location>
        <begin position="127"/>
        <end position="150"/>
    </location>
</feature>
<comment type="pathway">
    <text evidence="2">Cell wall biogenesis; lipoteichoic acid biosynthesis.</text>
</comment>
<evidence type="ECO:0000256" key="7">
    <source>
        <dbReference type="ARBA" id="ARBA00023136"/>
    </source>
</evidence>
<feature type="binding site" evidence="11">
    <location>
        <position position="305"/>
    </location>
    <ligand>
        <name>Mn(2+)</name>
        <dbReference type="ChEBI" id="CHEBI:29035"/>
    </ligand>
</feature>
<dbReference type="InterPro" id="IPR050448">
    <property type="entry name" value="OpgB/LTA_synthase_biosynth"/>
</dbReference>
<evidence type="ECO:0000256" key="8">
    <source>
        <dbReference type="PIRNR" id="PIRNR005091"/>
    </source>
</evidence>
<accession>A0A3D8GMJ3</accession>
<dbReference type="Gene3D" id="3.30.1120.170">
    <property type="match status" value="1"/>
</dbReference>
<name>A0A3D8GMJ3_9BACI</name>
<evidence type="ECO:0000313" key="15">
    <source>
        <dbReference type="Proteomes" id="UP000257144"/>
    </source>
</evidence>
<keyword evidence="10" id="KW-0464">Manganese</keyword>
<evidence type="ECO:0000256" key="10">
    <source>
        <dbReference type="PIRSR" id="PIRSR005091-2"/>
    </source>
</evidence>
<organism evidence="14 15">
    <name type="scientific">Neobacillus piezotolerans</name>
    <dbReference type="NCBI Taxonomy" id="2259171"/>
    <lineage>
        <taxon>Bacteria</taxon>
        <taxon>Bacillati</taxon>
        <taxon>Bacillota</taxon>
        <taxon>Bacilli</taxon>
        <taxon>Bacillales</taxon>
        <taxon>Bacillaceae</taxon>
        <taxon>Neobacillus</taxon>
    </lineage>
</organism>
<evidence type="ECO:0000256" key="11">
    <source>
        <dbReference type="PIRSR" id="PIRSR005091-3"/>
    </source>
</evidence>
<dbReference type="Proteomes" id="UP000257144">
    <property type="component" value="Unassembled WGS sequence"/>
</dbReference>
<dbReference type="CDD" id="cd16015">
    <property type="entry name" value="LTA_synthase"/>
    <property type="match status" value="1"/>
</dbReference>
<feature type="transmembrane region" description="Helical" evidence="12">
    <location>
        <begin position="84"/>
        <end position="107"/>
    </location>
</feature>
<feature type="binding site" evidence="11">
    <location>
        <position position="482"/>
    </location>
    <ligand>
        <name>Mn(2+)</name>
        <dbReference type="ChEBI" id="CHEBI:29035"/>
    </ligand>
</feature>
<feature type="transmembrane region" description="Helical" evidence="12">
    <location>
        <begin position="57"/>
        <end position="77"/>
    </location>
</feature>
<dbReference type="GO" id="GO:0005886">
    <property type="term" value="C:plasma membrane"/>
    <property type="evidence" value="ECO:0007669"/>
    <property type="project" value="UniProtKB-SubCell"/>
</dbReference>
<keyword evidence="6 12" id="KW-1133">Transmembrane helix</keyword>
<keyword evidence="15" id="KW-1185">Reference proteome</keyword>
<evidence type="ECO:0000256" key="6">
    <source>
        <dbReference type="ARBA" id="ARBA00022989"/>
    </source>
</evidence>
<dbReference type="OrthoDB" id="5901192at2"/>
<dbReference type="PANTHER" id="PTHR47371:SF3">
    <property type="entry name" value="PHOSPHOGLYCEROL TRANSFERASE I"/>
    <property type="match status" value="1"/>
</dbReference>
<evidence type="ECO:0000256" key="1">
    <source>
        <dbReference type="ARBA" id="ARBA00004651"/>
    </source>
</evidence>
<keyword evidence="7 8" id="KW-0472">Membrane</keyword>
<feature type="binding site" evidence="11">
    <location>
        <position position="481"/>
    </location>
    <ligand>
        <name>Mn(2+)</name>
        <dbReference type="ChEBI" id="CHEBI:29035"/>
    </ligand>
</feature>
<keyword evidence="10" id="KW-0479">Metal-binding</keyword>
<feature type="binding site" evidence="11">
    <location>
        <position position="263"/>
    </location>
    <ligand>
        <name>Mn(2+)</name>
        <dbReference type="ChEBI" id="CHEBI:29035"/>
    </ligand>
</feature>
<dbReference type="InterPro" id="IPR017850">
    <property type="entry name" value="Alkaline_phosphatase_core_sf"/>
</dbReference>
<evidence type="ECO:0000313" key="14">
    <source>
        <dbReference type="EMBL" id="RDU35700.1"/>
    </source>
</evidence>
<comment type="subcellular location">
    <subcellularLocation>
        <location evidence="1">Cell membrane</location>
        <topology evidence="1">Multi-pass membrane protein</topology>
    </subcellularLocation>
</comment>
<dbReference type="InterPro" id="IPR012160">
    <property type="entry name" value="LtaS-like"/>
</dbReference>
<evidence type="ECO:0000256" key="3">
    <source>
        <dbReference type="ARBA" id="ARBA00009983"/>
    </source>
</evidence>
<comment type="similarity">
    <text evidence="3 8">Belongs to the LTA synthase family.</text>
</comment>
<dbReference type="GO" id="GO:0046872">
    <property type="term" value="F:metal ion binding"/>
    <property type="evidence" value="ECO:0007669"/>
    <property type="project" value="UniProtKB-KW"/>
</dbReference>
<proteinExistence type="inferred from homology"/>
<evidence type="ECO:0000256" key="12">
    <source>
        <dbReference type="SAM" id="Phobius"/>
    </source>
</evidence>
<dbReference type="AlphaFoldDB" id="A0A3D8GMJ3"/>
<dbReference type="SUPFAM" id="SSF53649">
    <property type="entry name" value="Alkaline phosphatase-like"/>
    <property type="match status" value="1"/>
</dbReference>
<dbReference type="Gene3D" id="3.40.720.10">
    <property type="entry name" value="Alkaline Phosphatase, subunit A"/>
    <property type="match status" value="1"/>
</dbReference>
<evidence type="ECO:0000256" key="2">
    <source>
        <dbReference type="ARBA" id="ARBA00004936"/>
    </source>
</evidence>
<dbReference type="PIRSF" id="PIRSF005091">
    <property type="entry name" value="Mmb_sulf_HI1246"/>
    <property type="match status" value="1"/>
</dbReference>